<accession>A0A7W5XLQ2</accession>
<evidence type="ECO:0000256" key="1">
    <source>
        <dbReference type="RuleBase" id="RU362001"/>
    </source>
</evidence>
<comment type="similarity">
    <text evidence="1">Belongs to the WXG100 family.</text>
</comment>
<protein>
    <recommendedName>
        <fullName evidence="1">ESAT-6-like protein</fullName>
    </recommendedName>
</protein>
<dbReference type="EMBL" id="JACIBT010000022">
    <property type="protein sequence ID" value="MBB3668480.1"/>
    <property type="molecule type" value="Genomic_DNA"/>
</dbReference>
<dbReference type="NCBIfam" id="TIGR03930">
    <property type="entry name" value="WXG100_ESAT6"/>
    <property type="match status" value="1"/>
</dbReference>
<gene>
    <name evidence="2" type="ORF">FHX47_002118</name>
</gene>
<dbReference type="RefSeq" id="WP_183358862.1">
    <property type="nucleotide sequence ID" value="NZ_BAABKR010000016.1"/>
</dbReference>
<dbReference type="InterPro" id="IPR010310">
    <property type="entry name" value="T7SS_ESAT-6-like"/>
</dbReference>
<dbReference type="SUPFAM" id="SSF140453">
    <property type="entry name" value="EsxAB dimer-like"/>
    <property type="match status" value="1"/>
</dbReference>
<dbReference type="Proteomes" id="UP000547528">
    <property type="component" value="Unassembled WGS sequence"/>
</dbReference>
<organism evidence="2 3">
    <name type="scientific">Garicola koreensis</name>
    <dbReference type="NCBI Taxonomy" id="1262554"/>
    <lineage>
        <taxon>Bacteria</taxon>
        <taxon>Bacillati</taxon>
        <taxon>Actinomycetota</taxon>
        <taxon>Actinomycetes</taxon>
        <taxon>Micrococcales</taxon>
        <taxon>Micrococcaceae</taxon>
        <taxon>Garicola</taxon>
    </lineage>
</organism>
<dbReference type="InterPro" id="IPR036689">
    <property type="entry name" value="ESAT-6-like_sf"/>
</dbReference>
<sequence length="96" mass="10644">MAVFQIDTADLSAKAGTVEATLSRIQSDVSSMEGQLRQLQETWKGSASIAFQDVLTQWRSTQVQVEQSLASVRQTMAMASQQYEDTEQANARMFGH</sequence>
<evidence type="ECO:0000313" key="2">
    <source>
        <dbReference type="EMBL" id="MBB3668480.1"/>
    </source>
</evidence>
<reference evidence="2 3" key="1">
    <citation type="submission" date="2020-08" db="EMBL/GenBank/DDBJ databases">
        <title>Sequencing the genomes of 1000 actinobacteria strains.</title>
        <authorList>
            <person name="Klenk H.-P."/>
        </authorList>
    </citation>
    <scope>NUCLEOTIDE SEQUENCE [LARGE SCALE GENOMIC DNA]</scope>
    <source>
        <strain evidence="2 3">DSM 28238</strain>
    </source>
</reference>
<evidence type="ECO:0000313" key="3">
    <source>
        <dbReference type="Proteomes" id="UP000547528"/>
    </source>
</evidence>
<proteinExistence type="inferred from homology"/>
<name>A0A7W5XLQ2_9MICC</name>
<dbReference type="AlphaFoldDB" id="A0A7W5XLQ2"/>
<keyword evidence="3" id="KW-1185">Reference proteome</keyword>
<dbReference type="Gene3D" id="1.10.287.1060">
    <property type="entry name" value="ESAT-6-like"/>
    <property type="match status" value="1"/>
</dbReference>
<comment type="caution">
    <text evidence="2">The sequence shown here is derived from an EMBL/GenBank/DDBJ whole genome shotgun (WGS) entry which is preliminary data.</text>
</comment>
<dbReference type="Pfam" id="PF06013">
    <property type="entry name" value="WXG100"/>
    <property type="match status" value="1"/>
</dbReference>